<dbReference type="AlphaFoldDB" id="A0A8M1FH88"/>
<dbReference type="Pfam" id="PF12937">
    <property type="entry name" value="F-box-like"/>
    <property type="match status" value="1"/>
</dbReference>
<dbReference type="SUPFAM" id="SSF81383">
    <property type="entry name" value="F-box domain"/>
    <property type="match status" value="1"/>
</dbReference>
<name>A0A8M1FH88_URSMA</name>
<evidence type="ECO:0000259" key="2">
    <source>
        <dbReference type="PROSITE" id="PS50181"/>
    </source>
</evidence>
<dbReference type="Gene3D" id="1.20.1280.50">
    <property type="match status" value="1"/>
</dbReference>
<feature type="compositionally biased region" description="Basic and acidic residues" evidence="1">
    <location>
        <begin position="210"/>
        <end position="224"/>
    </location>
</feature>
<dbReference type="RefSeq" id="XP_040481640.1">
    <property type="nucleotide sequence ID" value="XM_040625706.1"/>
</dbReference>
<dbReference type="CDD" id="cd22172">
    <property type="entry name" value="F-box_FBXO16"/>
    <property type="match status" value="1"/>
</dbReference>
<accession>A0A8M1FH88</accession>
<dbReference type="PROSITE" id="PS50181">
    <property type="entry name" value="FBOX"/>
    <property type="match status" value="1"/>
</dbReference>
<sequence length="457" mass="52110">MMAFAPPKSIDGPKMQTKMSTWTPLNHQLLNDRVFEERRALLGKWFDKWTDSQRRRILTGLLERCSLSQQKFCCRKLQEKIPAEALDFTTKLPRVLSLYIFSFLDPRSLCRCAQVSWHWKSLTELDQLWMLKCLRFNWYINFSPTPFEQGIWKKHYIQMVKELHVTKPKTPPKDGFAVGNVQPLTSCSAEEKQSPASAFRSSSSLRKKTQPGEKELPPWRSSDKHPTDIIRFNYLDNCDPTEQIWQGRRKRHEMNPDFSRQSHDKKNKLQDRSKLRKAQSLMSRRNPFSLLGGVWGSLSLIHTTAAGPPNRGLADPIPRWCRDMAREAHASLTLGIQPGLRAGAPVPLHVGWGSRSTGLGSKDEQPKREAVCPHVGDSCLLGRAPSPTNGIKGNLETLVPEPVIVSWSAPTCRSRSACDSCTWHIVPHSAKQTLLLINARRTKNSYILRERSYSNPV</sequence>
<feature type="compositionally biased region" description="Basic and acidic residues" evidence="1">
    <location>
        <begin position="260"/>
        <end position="273"/>
    </location>
</feature>
<dbReference type="InterPro" id="IPR052805">
    <property type="entry name" value="GEF_Ubiquitin-Prot_Reg"/>
</dbReference>
<feature type="domain" description="F-box" evidence="2">
    <location>
        <begin position="86"/>
        <end position="132"/>
    </location>
</feature>
<evidence type="ECO:0000313" key="4">
    <source>
        <dbReference type="RefSeq" id="XP_040481640.1"/>
    </source>
</evidence>
<evidence type="ECO:0000256" key="1">
    <source>
        <dbReference type="SAM" id="MobiDB-lite"/>
    </source>
</evidence>
<reference evidence="4" key="1">
    <citation type="submission" date="2025-08" db="UniProtKB">
        <authorList>
            <consortium name="RefSeq"/>
        </authorList>
    </citation>
    <scope>IDENTIFICATION</scope>
    <source>
        <tissue evidence="4">Whole blood</tissue>
    </source>
</reference>
<dbReference type="SMART" id="SM00256">
    <property type="entry name" value="FBOX"/>
    <property type="match status" value="1"/>
</dbReference>
<proteinExistence type="predicted"/>
<dbReference type="KEGG" id="umr:103675954"/>
<evidence type="ECO:0000313" key="3">
    <source>
        <dbReference type="Proteomes" id="UP000261680"/>
    </source>
</evidence>
<dbReference type="InterPro" id="IPR036047">
    <property type="entry name" value="F-box-like_dom_sf"/>
</dbReference>
<dbReference type="Proteomes" id="UP000261680">
    <property type="component" value="Unplaced"/>
</dbReference>
<feature type="compositionally biased region" description="Low complexity" evidence="1">
    <location>
        <begin position="194"/>
        <end position="204"/>
    </location>
</feature>
<dbReference type="PANTHER" id="PTHR46857:SF2">
    <property type="entry name" value="F-BOX ONLY PROTEIN 16"/>
    <property type="match status" value="1"/>
</dbReference>
<organism evidence="3 4">
    <name type="scientific">Ursus maritimus</name>
    <name type="common">Polar bear</name>
    <name type="synonym">Thalarctos maritimus</name>
    <dbReference type="NCBI Taxonomy" id="29073"/>
    <lineage>
        <taxon>Eukaryota</taxon>
        <taxon>Metazoa</taxon>
        <taxon>Chordata</taxon>
        <taxon>Craniata</taxon>
        <taxon>Vertebrata</taxon>
        <taxon>Euteleostomi</taxon>
        <taxon>Mammalia</taxon>
        <taxon>Eutheria</taxon>
        <taxon>Laurasiatheria</taxon>
        <taxon>Carnivora</taxon>
        <taxon>Caniformia</taxon>
        <taxon>Ursidae</taxon>
        <taxon>Ursus</taxon>
    </lineage>
</organism>
<protein>
    <submittedName>
        <fullName evidence="4">F-box only protein 16</fullName>
    </submittedName>
</protein>
<dbReference type="OrthoDB" id="10257471at2759"/>
<dbReference type="GeneID" id="103675954"/>
<dbReference type="CTD" id="157574"/>
<feature type="region of interest" description="Disordered" evidence="1">
    <location>
        <begin position="247"/>
        <end position="278"/>
    </location>
</feature>
<dbReference type="InterPro" id="IPR001810">
    <property type="entry name" value="F-box_dom"/>
</dbReference>
<gene>
    <name evidence="4" type="primary">FBXO16</name>
</gene>
<feature type="region of interest" description="Disordered" evidence="1">
    <location>
        <begin position="187"/>
        <end position="224"/>
    </location>
</feature>
<keyword evidence="3" id="KW-1185">Reference proteome</keyword>
<dbReference type="PANTHER" id="PTHR46857">
    <property type="entry name" value="EPITHELIAL CELL-TRANSFORMING SEQUENCE 2 ONCOGENE-LIKE"/>
    <property type="match status" value="1"/>
</dbReference>